<sequence length="345" mass="40207">MVKAKADEIKQLLELGEIEFGSSWDIKKSWLDTLGFSFSLLNMFDCTRVVLHEIIDDISATYSQLMGKTDILSQALQKKPQYILNAMELKHQIYLLDMNAPYTSIRYWPRKKDNDVTFEHFYRVDLFTSTLEKHLHELNNRFNDQTMELVSLSSTLASKEHHKVINVDQICLLVEKYYPEDFTEQERIQLRCQLQNFGLSGVSTIADLCKVLVETQTCDTYYLLNRVVWLNLTLPVSTATAKRGVLAMKIFKNRLRNKMSDNFLTINLVIYTEKEIVKNIDSKSVIDDFKDLKSHHTDLQFFFLGIFGIELIANVKQLLWTKKDRPRSTSLKNGMDIKEGINVYY</sequence>
<dbReference type="EMBL" id="NBSK02000007">
    <property type="protein sequence ID" value="KAJ0198233.1"/>
    <property type="molecule type" value="Genomic_DNA"/>
</dbReference>
<proteinExistence type="predicted"/>
<evidence type="ECO:0000313" key="1">
    <source>
        <dbReference type="EMBL" id="KAJ0198233.1"/>
    </source>
</evidence>
<dbReference type="AlphaFoldDB" id="A0A9R1V4R0"/>
<reference evidence="1 2" key="1">
    <citation type="journal article" date="2017" name="Nat. Commun.">
        <title>Genome assembly with in vitro proximity ligation data and whole-genome triplication in lettuce.</title>
        <authorList>
            <person name="Reyes-Chin-Wo S."/>
            <person name="Wang Z."/>
            <person name="Yang X."/>
            <person name="Kozik A."/>
            <person name="Arikit S."/>
            <person name="Song C."/>
            <person name="Xia L."/>
            <person name="Froenicke L."/>
            <person name="Lavelle D.O."/>
            <person name="Truco M.J."/>
            <person name="Xia R."/>
            <person name="Zhu S."/>
            <person name="Xu C."/>
            <person name="Xu H."/>
            <person name="Xu X."/>
            <person name="Cox K."/>
            <person name="Korf I."/>
            <person name="Meyers B.C."/>
            <person name="Michelmore R.W."/>
        </authorList>
    </citation>
    <scope>NUCLEOTIDE SEQUENCE [LARGE SCALE GENOMIC DNA]</scope>
    <source>
        <strain evidence="2">cv. Salinas</strain>
        <tissue evidence="1">Seedlings</tissue>
    </source>
</reference>
<keyword evidence="2" id="KW-1185">Reference proteome</keyword>
<dbReference type="PANTHER" id="PTHR11697">
    <property type="entry name" value="GENERAL TRANSCRIPTION FACTOR 2-RELATED ZINC FINGER PROTEIN"/>
    <property type="match status" value="1"/>
</dbReference>
<dbReference type="InterPro" id="IPR055298">
    <property type="entry name" value="AtLOH3-like"/>
</dbReference>
<gene>
    <name evidence="1" type="ORF">LSAT_V11C700368020</name>
</gene>
<evidence type="ECO:0008006" key="3">
    <source>
        <dbReference type="Google" id="ProtNLM"/>
    </source>
</evidence>
<dbReference type="Proteomes" id="UP000235145">
    <property type="component" value="Unassembled WGS sequence"/>
</dbReference>
<dbReference type="PANTHER" id="PTHR11697:SF230">
    <property type="entry name" value="ZINC FINGER, MYM DOMAIN CONTAINING 1"/>
    <property type="match status" value="1"/>
</dbReference>
<evidence type="ECO:0000313" key="2">
    <source>
        <dbReference type="Proteomes" id="UP000235145"/>
    </source>
</evidence>
<organism evidence="1 2">
    <name type="scientific">Lactuca sativa</name>
    <name type="common">Garden lettuce</name>
    <dbReference type="NCBI Taxonomy" id="4236"/>
    <lineage>
        <taxon>Eukaryota</taxon>
        <taxon>Viridiplantae</taxon>
        <taxon>Streptophyta</taxon>
        <taxon>Embryophyta</taxon>
        <taxon>Tracheophyta</taxon>
        <taxon>Spermatophyta</taxon>
        <taxon>Magnoliopsida</taxon>
        <taxon>eudicotyledons</taxon>
        <taxon>Gunneridae</taxon>
        <taxon>Pentapetalae</taxon>
        <taxon>asterids</taxon>
        <taxon>campanulids</taxon>
        <taxon>Asterales</taxon>
        <taxon>Asteraceae</taxon>
        <taxon>Cichorioideae</taxon>
        <taxon>Cichorieae</taxon>
        <taxon>Lactucinae</taxon>
        <taxon>Lactuca</taxon>
    </lineage>
</organism>
<protein>
    <recommendedName>
        <fullName evidence="3">HAT C-terminal dimerisation domain-containing protein</fullName>
    </recommendedName>
</protein>
<accession>A0A9R1V4R0</accession>
<name>A0A9R1V4R0_LACSA</name>
<comment type="caution">
    <text evidence="1">The sequence shown here is derived from an EMBL/GenBank/DDBJ whole genome shotgun (WGS) entry which is preliminary data.</text>
</comment>